<keyword evidence="1" id="KW-0472">Membrane</keyword>
<proteinExistence type="predicted"/>
<evidence type="ECO:0000313" key="2">
    <source>
        <dbReference type="EMBL" id="QLI81438.1"/>
    </source>
</evidence>
<feature type="transmembrane region" description="Helical" evidence="1">
    <location>
        <begin position="12"/>
        <end position="33"/>
    </location>
</feature>
<evidence type="ECO:0000313" key="3">
    <source>
        <dbReference type="Proteomes" id="UP000510822"/>
    </source>
</evidence>
<evidence type="ECO:0000256" key="1">
    <source>
        <dbReference type="SAM" id="Phobius"/>
    </source>
</evidence>
<keyword evidence="1" id="KW-1133">Transmembrane helix</keyword>
<dbReference type="Gene3D" id="3.30.700.10">
    <property type="entry name" value="Glycoprotein, Type 4 Pilin"/>
    <property type="match status" value="1"/>
</dbReference>
<dbReference type="SUPFAM" id="SSF54523">
    <property type="entry name" value="Pili subunits"/>
    <property type="match status" value="1"/>
</dbReference>
<dbReference type="Pfam" id="PF07963">
    <property type="entry name" value="N_methyl"/>
    <property type="match status" value="1"/>
</dbReference>
<reference evidence="2 3" key="1">
    <citation type="journal article" date="2016" name="Int. J. Syst. Evol. Microbiol.">
        <title>Chitinibacter fontanus sp. nov., isolated from a spring.</title>
        <authorList>
            <person name="Sheu S.Y."/>
            <person name="Li Y.S."/>
            <person name="Young C.C."/>
            <person name="Chen W.M."/>
        </authorList>
    </citation>
    <scope>NUCLEOTIDE SEQUENCE [LARGE SCALE GENOMIC DNA]</scope>
    <source>
        <strain evidence="2 3">STM-7</strain>
    </source>
</reference>
<gene>
    <name evidence="2" type="ORF">HZU75_07815</name>
</gene>
<keyword evidence="3" id="KW-1185">Reference proteome</keyword>
<dbReference type="EMBL" id="CP058952">
    <property type="protein sequence ID" value="QLI81438.1"/>
    <property type="molecule type" value="Genomic_DNA"/>
</dbReference>
<dbReference type="AlphaFoldDB" id="A0A7D5V9K0"/>
<organism evidence="2 3">
    <name type="scientific">Chitinibacter fontanus</name>
    <dbReference type="NCBI Taxonomy" id="1737446"/>
    <lineage>
        <taxon>Bacteria</taxon>
        <taxon>Pseudomonadati</taxon>
        <taxon>Pseudomonadota</taxon>
        <taxon>Betaproteobacteria</taxon>
        <taxon>Neisseriales</taxon>
        <taxon>Chitinibacteraceae</taxon>
        <taxon>Chitinibacter</taxon>
    </lineage>
</organism>
<name>A0A7D5V9K0_9NEIS</name>
<sequence length="166" mass="17915">MYVGAKNMKHHGFTLIEMLIVVAILGIVLAVAFPSYQQLIAKQALIDQAEEMVQTINAGRVAAFTQKKPVYLSAKSTVADDAVTWCYGTNYTASCDCADTSCSLSVKQFSDANTTAQLNGLSANDVFIDPVRGLLNKSVAVMTLTDKYNQVVKIEIAQNGTATRVK</sequence>
<dbReference type="NCBIfam" id="TIGR02532">
    <property type="entry name" value="IV_pilin_GFxxxE"/>
    <property type="match status" value="1"/>
</dbReference>
<dbReference type="InterPro" id="IPR012902">
    <property type="entry name" value="N_methyl_site"/>
</dbReference>
<accession>A0A7D5V9K0</accession>
<protein>
    <submittedName>
        <fullName evidence="2">Prepilin-type N-terminal cleavage/methylation domain-containing protein</fullName>
    </submittedName>
</protein>
<dbReference type="InterPro" id="IPR045584">
    <property type="entry name" value="Pilin-like"/>
</dbReference>
<keyword evidence="1" id="KW-0812">Transmembrane</keyword>
<dbReference type="PROSITE" id="PS00409">
    <property type="entry name" value="PROKAR_NTER_METHYL"/>
    <property type="match status" value="1"/>
</dbReference>
<dbReference type="Proteomes" id="UP000510822">
    <property type="component" value="Chromosome"/>
</dbReference>
<dbReference type="KEGG" id="cfon:HZU75_07815"/>